<dbReference type="EMBL" id="LGRX02022860">
    <property type="protein sequence ID" value="KAK3255209.1"/>
    <property type="molecule type" value="Genomic_DNA"/>
</dbReference>
<gene>
    <name evidence="1" type="ORF">CYMTET_35682</name>
</gene>
<keyword evidence="2" id="KW-1185">Reference proteome</keyword>
<dbReference type="AlphaFoldDB" id="A0AAE0F8Y7"/>
<comment type="caution">
    <text evidence="1">The sequence shown here is derived from an EMBL/GenBank/DDBJ whole genome shotgun (WGS) entry which is preliminary data.</text>
</comment>
<evidence type="ECO:0000313" key="1">
    <source>
        <dbReference type="EMBL" id="KAK3255209.1"/>
    </source>
</evidence>
<evidence type="ECO:0000313" key="2">
    <source>
        <dbReference type="Proteomes" id="UP001190700"/>
    </source>
</evidence>
<accession>A0AAE0F8Y7</accession>
<protein>
    <submittedName>
        <fullName evidence="1">Uncharacterized protein</fullName>
    </submittedName>
</protein>
<sequence length="419" mass="47450">MGLHGDIKKHVIAAFPSAVVDDSVSHEELERASLCVIDFMWLMFRFRGVSGKQLVFFFLRQALEAFESGAHRAAVITDDPRKVPTQKMKEQAKRSSTKRKAIADIAVEDLRIDDDHVPNDFVAAVAHRDFRARLMCYLETRVFDALESAEFRELTRRAIDRREPRDRNVVLCLRVGTGRTTLLKWSDTEGWVIRDGSPELGQGEADMAAVEVIRHFAKEDASLGIPTGNVFVRTIDSDSIPILSMLHLRLPDVRLFLWLPACGVHARSENGARDRVSIASIARRVGVLRESPHVSKRPVVGPWGREKRLLICINEMHANYESVLRFVLLCVIMGTDFNVKLVRRVGLIDLQAKVGNVSANSVSACFDEVDAFKRVCHCITEKTKSKISASGLVDDEEFSRAWWVLRYWSERTTEDRHTL</sequence>
<name>A0AAE0F8Y7_9CHLO</name>
<dbReference type="Proteomes" id="UP001190700">
    <property type="component" value="Unassembled WGS sequence"/>
</dbReference>
<proteinExistence type="predicted"/>
<organism evidence="1 2">
    <name type="scientific">Cymbomonas tetramitiformis</name>
    <dbReference type="NCBI Taxonomy" id="36881"/>
    <lineage>
        <taxon>Eukaryota</taxon>
        <taxon>Viridiplantae</taxon>
        <taxon>Chlorophyta</taxon>
        <taxon>Pyramimonadophyceae</taxon>
        <taxon>Pyramimonadales</taxon>
        <taxon>Pyramimonadaceae</taxon>
        <taxon>Cymbomonas</taxon>
    </lineage>
</organism>
<reference evidence="1 2" key="1">
    <citation type="journal article" date="2015" name="Genome Biol. Evol.">
        <title>Comparative Genomics of a Bacterivorous Green Alga Reveals Evolutionary Causalities and Consequences of Phago-Mixotrophic Mode of Nutrition.</title>
        <authorList>
            <person name="Burns J.A."/>
            <person name="Paasch A."/>
            <person name="Narechania A."/>
            <person name="Kim E."/>
        </authorList>
    </citation>
    <scope>NUCLEOTIDE SEQUENCE [LARGE SCALE GENOMIC DNA]</scope>
    <source>
        <strain evidence="1 2">PLY_AMNH</strain>
    </source>
</reference>